<dbReference type="Proteomes" id="UP000836788">
    <property type="component" value="Chromosome 12"/>
</dbReference>
<protein>
    <recommendedName>
        <fullName evidence="2">CRAL-TRIO domain-containing protein</fullName>
    </recommendedName>
</protein>
<proteinExistence type="predicted"/>
<dbReference type="CDD" id="cd00170">
    <property type="entry name" value="SEC14"/>
    <property type="match status" value="1"/>
</dbReference>
<dbReference type="PANTHER" id="PTHR45824">
    <property type="entry name" value="GH16843P"/>
    <property type="match status" value="1"/>
</dbReference>
<dbReference type="SUPFAM" id="SSF52087">
    <property type="entry name" value="CRAL/TRIO domain"/>
    <property type="match status" value="1"/>
</dbReference>
<gene>
    <name evidence="3" type="ORF">PTTT1_LOCUS11719</name>
</gene>
<dbReference type="AlphaFoldDB" id="A0A8J9X0J1"/>
<feature type="region of interest" description="Disordered" evidence="1">
    <location>
        <begin position="1"/>
        <end position="20"/>
    </location>
</feature>
<name>A0A8J9X0J1_PHATR</name>
<feature type="domain" description="CRAL-TRIO" evidence="2">
    <location>
        <begin position="132"/>
        <end position="279"/>
    </location>
</feature>
<evidence type="ECO:0000256" key="1">
    <source>
        <dbReference type="SAM" id="MobiDB-lite"/>
    </source>
</evidence>
<dbReference type="InterPro" id="IPR001251">
    <property type="entry name" value="CRAL-TRIO_dom"/>
</dbReference>
<accession>A0A8J9X0J1</accession>
<evidence type="ECO:0000313" key="3">
    <source>
        <dbReference type="EMBL" id="CAG9279949.1"/>
    </source>
</evidence>
<dbReference type="Pfam" id="PF00650">
    <property type="entry name" value="CRAL_TRIO"/>
    <property type="match status" value="1"/>
</dbReference>
<reference evidence="3" key="1">
    <citation type="submission" date="2022-02" db="EMBL/GenBank/DDBJ databases">
        <authorList>
            <person name="Giguere J D."/>
        </authorList>
    </citation>
    <scope>NUCLEOTIDE SEQUENCE</scope>
    <source>
        <strain evidence="3">CCAP 1055/1</strain>
    </source>
</reference>
<dbReference type="Gene3D" id="3.40.525.10">
    <property type="entry name" value="CRAL-TRIO lipid binding domain"/>
    <property type="match status" value="1"/>
</dbReference>
<sequence length="326" mass="36238">MSAPTAAVDDDFKDAAEEDYDEGVAGEFEVTPEELATLRAHLATAFPEDFLYLSDAYIRSVASKPYSKDPSVRRPLEYSQEKLTHVMQWRADVGAPTMQDLVKLANGPSDAPEVVEQPELYAKAKSLVVSLNTGSSYWHGFTKDGRPVLWLRTNRKPWYPDVDAEVNALMLLSDAGIRAMPPHVTDFVVISESSYPPPPNPGFMIKMLKALVRGYPDRLHELLSAPVSSIIQFVMNLLLPLMPGRLASKVVLLGADDMKSRLAAFLLHGEDDVPTFFGGPANHDEFYPEEGKCVNRGRGNLKFDFFGMLERLEASKEEYLKLSNQG</sequence>
<evidence type="ECO:0000259" key="2">
    <source>
        <dbReference type="Pfam" id="PF00650"/>
    </source>
</evidence>
<dbReference type="PANTHER" id="PTHR45824:SF29">
    <property type="entry name" value="GH16843P"/>
    <property type="match status" value="1"/>
</dbReference>
<feature type="compositionally biased region" description="Acidic residues" evidence="1">
    <location>
        <begin position="8"/>
        <end position="20"/>
    </location>
</feature>
<dbReference type="InterPro" id="IPR036865">
    <property type="entry name" value="CRAL-TRIO_dom_sf"/>
</dbReference>
<dbReference type="EMBL" id="OU594953">
    <property type="protein sequence ID" value="CAG9279949.1"/>
    <property type="molecule type" value="Genomic_DNA"/>
</dbReference>
<dbReference type="InterPro" id="IPR052578">
    <property type="entry name" value="PI_Transfer_CRAL-TRIO"/>
</dbReference>
<dbReference type="GO" id="GO:0008526">
    <property type="term" value="F:phosphatidylinositol transfer activity"/>
    <property type="evidence" value="ECO:0007669"/>
    <property type="project" value="TreeGrafter"/>
</dbReference>
<organism evidence="3">
    <name type="scientific">Phaeodactylum tricornutum</name>
    <name type="common">Diatom</name>
    <dbReference type="NCBI Taxonomy" id="2850"/>
    <lineage>
        <taxon>Eukaryota</taxon>
        <taxon>Sar</taxon>
        <taxon>Stramenopiles</taxon>
        <taxon>Ochrophyta</taxon>
        <taxon>Bacillariophyta</taxon>
        <taxon>Bacillariophyceae</taxon>
        <taxon>Bacillariophycidae</taxon>
        <taxon>Naviculales</taxon>
        <taxon>Phaeodactylaceae</taxon>
        <taxon>Phaeodactylum</taxon>
    </lineage>
</organism>